<dbReference type="EMBL" id="JAYMYR010000076">
    <property type="protein sequence ID" value="KAK7326147.1"/>
    <property type="molecule type" value="Genomic_DNA"/>
</dbReference>
<keyword evidence="3" id="KW-1185">Reference proteome</keyword>
<accession>A0AAN9Q8S8</accession>
<feature type="region of interest" description="Disordered" evidence="1">
    <location>
        <begin position="20"/>
        <end position="59"/>
    </location>
</feature>
<feature type="compositionally biased region" description="Basic and acidic residues" evidence="1">
    <location>
        <begin position="32"/>
        <end position="42"/>
    </location>
</feature>
<protein>
    <submittedName>
        <fullName evidence="2">Uncharacterized protein</fullName>
    </submittedName>
</protein>
<dbReference type="AlphaFoldDB" id="A0AAN9Q8S8"/>
<evidence type="ECO:0000313" key="3">
    <source>
        <dbReference type="Proteomes" id="UP001374584"/>
    </source>
</evidence>
<comment type="caution">
    <text evidence="2">The sequence shown here is derived from an EMBL/GenBank/DDBJ whole genome shotgun (WGS) entry which is preliminary data.</text>
</comment>
<name>A0AAN9Q8S8_PHACN</name>
<dbReference type="Proteomes" id="UP001374584">
    <property type="component" value="Unassembled WGS sequence"/>
</dbReference>
<evidence type="ECO:0000313" key="2">
    <source>
        <dbReference type="EMBL" id="KAK7326147.1"/>
    </source>
</evidence>
<evidence type="ECO:0000256" key="1">
    <source>
        <dbReference type="SAM" id="MobiDB-lite"/>
    </source>
</evidence>
<gene>
    <name evidence="2" type="ORF">VNO80_33222</name>
</gene>
<feature type="compositionally biased region" description="Polar residues" evidence="1">
    <location>
        <begin position="43"/>
        <end position="52"/>
    </location>
</feature>
<sequence length="116" mass="13151">MGRRHAPYVVRIRHYRSGHSSMGHLCHPGDPTVRDPPRDDYNPRQSMATNPVGNEMLPPFRSRIGMSPGCRILLDPVPRISAFPVRLPDADCELILRRAQCLPINSRDRGQQRCSV</sequence>
<reference evidence="2 3" key="1">
    <citation type="submission" date="2024-01" db="EMBL/GenBank/DDBJ databases">
        <title>The genomes of 5 underutilized Papilionoideae crops provide insights into root nodulation and disease resistanc.</title>
        <authorList>
            <person name="Jiang F."/>
        </authorList>
    </citation>
    <scope>NUCLEOTIDE SEQUENCE [LARGE SCALE GENOMIC DNA]</scope>
    <source>
        <strain evidence="2">JINMINGXINNONG_FW02</strain>
        <tissue evidence="2">Leaves</tissue>
    </source>
</reference>
<proteinExistence type="predicted"/>
<organism evidence="2 3">
    <name type="scientific">Phaseolus coccineus</name>
    <name type="common">Scarlet runner bean</name>
    <name type="synonym">Phaseolus multiflorus</name>
    <dbReference type="NCBI Taxonomy" id="3886"/>
    <lineage>
        <taxon>Eukaryota</taxon>
        <taxon>Viridiplantae</taxon>
        <taxon>Streptophyta</taxon>
        <taxon>Embryophyta</taxon>
        <taxon>Tracheophyta</taxon>
        <taxon>Spermatophyta</taxon>
        <taxon>Magnoliopsida</taxon>
        <taxon>eudicotyledons</taxon>
        <taxon>Gunneridae</taxon>
        <taxon>Pentapetalae</taxon>
        <taxon>rosids</taxon>
        <taxon>fabids</taxon>
        <taxon>Fabales</taxon>
        <taxon>Fabaceae</taxon>
        <taxon>Papilionoideae</taxon>
        <taxon>50 kb inversion clade</taxon>
        <taxon>NPAAA clade</taxon>
        <taxon>indigoferoid/millettioid clade</taxon>
        <taxon>Phaseoleae</taxon>
        <taxon>Phaseolus</taxon>
    </lineage>
</organism>